<evidence type="ECO:0000256" key="1">
    <source>
        <dbReference type="SAM" id="MobiDB-lite"/>
    </source>
</evidence>
<feature type="compositionally biased region" description="Pro residues" evidence="1">
    <location>
        <begin position="95"/>
        <end position="108"/>
    </location>
</feature>
<feature type="region of interest" description="Disordered" evidence="1">
    <location>
        <begin position="94"/>
        <end position="129"/>
    </location>
</feature>
<feature type="compositionally biased region" description="Gly residues" evidence="1">
    <location>
        <begin position="289"/>
        <end position="299"/>
    </location>
</feature>
<name>A0AAD3DYG6_9CHLO</name>
<feature type="region of interest" description="Disordered" evidence="1">
    <location>
        <begin position="250"/>
        <end position="272"/>
    </location>
</feature>
<accession>A0AAD3DYG6</accession>
<protein>
    <submittedName>
        <fullName evidence="3">Uncharacterized protein</fullName>
    </submittedName>
</protein>
<proteinExistence type="predicted"/>
<keyword evidence="2" id="KW-0472">Membrane</keyword>
<feature type="compositionally biased region" description="Polar residues" evidence="1">
    <location>
        <begin position="300"/>
        <end position="309"/>
    </location>
</feature>
<comment type="caution">
    <text evidence="3">The sequence shown here is derived from an EMBL/GenBank/DDBJ whole genome shotgun (WGS) entry which is preliminary data.</text>
</comment>
<evidence type="ECO:0000256" key="2">
    <source>
        <dbReference type="SAM" id="Phobius"/>
    </source>
</evidence>
<evidence type="ECO:0000313" key="3">
    <source>
        <dbReference type="EMBL" id="GFR49374.1"/>
    </source>
</evidence>
<sequence>MVTFKGLVMVNNGMAAPSEGQAAGVALGRLVHLMWGVQPPSPKMNVALVNVSLEVPAAEVRLAAALAQQLPAPANSLTQGEVATLRALMQASRVAPPPAATASSPPPAFNNNSSTATTTTSNTISSNSTAASTLPYTPLPGGGAALSFASLYSSGVIGTTLLMTSDVVASLGPGLGRGAASPFNSSPVVVTYLGGPGATPDGLAAPPPASAGGGGKRHLTRGAVAAIAVTVPLAVLALLAFAAAAVMSTRSGSSSSNRGGGGGRTSLKRLLPPYGSKCSGGVELDSDAGGSGGCAGAGGQSTTDSTRGL</sequence>
<feature type="transmembrane region" description="Helical" evidence="2">
    <location>
        <begin position="223"/>
        <end position="247"/>
    </location>
</feature>
<feature type="compositionally biased region" description="Low complexity" evidence="1">
    <location>
        <begin position="109"/>
        <end position="129"/>
    </location>
</feature>
<feature type="non-terminal residue" evidence="3">
    <location>
        <position position="309"/>
    </location>
</feature>
<feature type="region of interest" description="Disordered" evidence="1">
    <location>
        <begin position="288"/>
        <end position="309"/>
    </location>
</feature>
<dbReference type="Proteomes" id="UP001054857">
    <property type="component" value="Unassembled WGS sequence"/>
</dbReference>
<keyword evidence="2" id="KW-1133">Transmembrane helix</keyword>
<reference evidence="3 4" key="1">
    <citation type="journal article" date="2021" name="Sci. Rep.">
        <title>Genome sequencing of the multicellular alga Astrephomene provides insights into convergent evolution of germ-soma differentiation.</title>
        <authorList>
            <person name="Yamashita S."/>
            <person name="Yamamoto K."/>
            <person name="Matsuzaki R."/>
            <person name="Suzuki S."/>
            <person name="Yamaguchi H."/>
            <person name="Hirooka S."/>
            <person name="Minakuchi Y."/>
            <person name="Miyagishima S."/>
            <person name="Kawachi M."/>
            <person name="Toyoda A."/>
            <person name="Nozaki H."/>
        </authorList>
    </citation>
    <scope>NUCLEOTIDE SEQUENCE [LARGE SCALE GENOMIC DNA]</scope>
    <source>
        <strain evidence="3 4">NIES-4017</strain>
    </source>
</reference>
<keyword evidence="4" id="KW-1185">Reference proteome</keyword>
<gene>
    <name evidence="3" type="ORF">Agub_g11400</name>
</gene>
<evidence type="ECO:0000313" key="4">
    <source>
        <dbReference type="Proteomes" id="UP001054857"/>
    </source>
</evidence>
<keyword evidence="2" id="KW-0812">Transmembrane</keyword>
<dbReference type="AlphaFoldDB" id="A0AAD3DYG6"/>
<organism evidence="3 4">
    <name type="scientific">Astrephomene gubernaculifera</name>
    <dbReference type="NCBI Taxonomy" id="47775"/>
    <lineage>
        <taxon>Eukaryota</taxon>
        <taxon>Viridiplantae</taxon>
        <taxon>Chlorophyta</taxon>
        <taxon>core chlorophytes</taxon>
        <taxon>Chlorophyceae</taxon>
        <taxon>CS clade</taxon>
        <taxon>Chlamydomonadales</taxon>
        <taxon>Astrephomenaceae</taxon>
        <taxon>Astrephomene</taxon>
    </lineage>
</organism>
<dbReference type="EMBL" id="BMAR01000029">
    <property type="protein sequence ID" value="GFR49374.1"/>
    <property type="molecule type" value="Genomic_DNA"/>
</dbReference>